<dbReference type="InterPro" id="IPR001126">
    <property type="entry name" value="UmuC"/>
</dbReference>
<keyword evidence="2" id="KW-0227">DNA damage</keyword>
<dbReference type="PROSITE" id="PS50173">
    <property type="entry name" value="UMUC"/>
    <property type="match status" value="1"/>
</dbReference>
<dbReference type="InterPro" id="IPR050116">
    <property type="entry name" value="DNA_polymerase-Y"/>
</dbReference>
<evidence type="ECO:0000256" key="1">
    <source>
        <dbReference type="ARBA" id="ARBA00010945"/>
    </source>
</evidence>
<dbReference type="Pfam" id="PF13438">
    <property type="entry name" value="DUF4113"/>
    <property type="match status" value="1"/>
</dbReference>
<dbReference type="RefSeq" id="WP_379810958.1">
    <property type="nucleotide sequence ID" value="NZ_JBHUPC010000012.1"/>
</dbReference>
<dbReference type="InterPro" id="IPR017961">
    <property type="entry name" value="DNA_pol_Y-fam_little_finger"/>
</dbReference>
<feature type="domain" description="UmuC" evidence="4">
    <location>
        <begin position="2"/>
        <end position="187"/>
    </location>
</feature>
<organism evidence="5 6">
    <name type="scientific">Flavobacterium chuncheonense</name>
    <dbReference type="NCBI Taxonomy" id="2026653"/>
    <lineage>
        <taxon>Bacteria</taxon>
        <taxon>Pseudomonadati</taxon>
        <taxon>Bacteroidota</taxon>
        <taxon>Flavobacteriia</taxon>
        <taxon>Flavobacteriales</taxon>
        <taxon>Flavobacteriaceae</taxon>
        <taxon>Flavobacterium</taxon>
    </lineage>
</organism>
<dbReference type="EMBL" id="JBHUPC010000012">
    <property type="protein sequence ID" value="MFD2891381.1"/>
    <property type="molecule type" value="Genomic_DNA"/>
</dbReference>
<proteinExistence type="inferred from homology"/>
<name>A0ABW5YJX7_9FLAO</name>
<dbReference type="Pfam" id="PF11799">
    <property type="entry name" value="IMS_C"/>
    <property type="match status" value="1"/>
</dbReference>
<dbReference type="Gene3D" id="3.40.1170.60">
    <property type="match status" value="1"/>
</dbReference>
<sequence length="419" mass="48010">MYALVDCNNFYASCQRVFEPHLMGKPVVVLSNNDGCVIARSNEAKALGIPKGAPAFEYKKLFENNNVFVYSSNYALYGDMSSRVMNLLRSYTPEIEIYSIDEAFLKFEGFDYCNLDELGNKMRYTVTKGTGIPISIGFAPTKALAKVANKIAKKYPERTKGVYTIDSEEKRIKALKWTKIEDVWGIGRQHAKRLKNRNITNAYQFTLLADEWVRKEMAVVGLRLKHELEGKPCLAMEEVKNKKSIATTRSFEKMYSEHKDIAERIATFSASCAEKLRKQNSHCNMIMVFVHTNYFRKDQPQYSKNIVIKTDFPTNSSIEINHYAQIGLKAIFQEGYQYKKAGVIVMGITPNDKTQLSLFNISNPKHQPLMAVIDKLNQAYGTNKIKFGNQSLGRQWKMRQEKRSPRYTTNINEIITIKV</sequence>
<dbReference type="Proteomes" id="UP001597534">
    <property type="component" value="Unassembled WGS sequence"/>
</dbReference>
<dbReference type="Gene3D" id="3.30.70.270">
    <property type="match status" value="1"/>
</dbReference>
<dbReference type="InterPro" id="IPR025188">
    <property type="entry name" value="DUF4113"/>
</dbReference>
<evidence type="ECO:0000256" key="3">
    <source>
        <dbReference type="ARBA" id="ARBA00023236"/>
    </source>
</evidence>
<comment type="caution">
    <text evidence="5">The sequence shown here is derived from an EMBL/GenBank/DDBJ whole genome shotgun (WGS) entry which is preliminary data.</text>
</comment>
<keyword evidence="6" id="KW-1185">Reference proteome</keyword>
<keyword evidence="3" id="KW-0742">SOS response</keyword>
<dbReference type="CDD" id="cd01700">
    <property type="entry name" value="PolY_Pol_V_umuC"/>
    <property type="match status" value="1"/>
</dbReference>
<dbReference type="InterPro" id="IPR043128">
    <property type="entry name" value="Rev_trsase/Diguanyl_cyclase"/>
</dbReference>
<dbReference type="Pfam" id="PF00817">
    <property type="entry name" value="IMS"/>
    <property type="match status" value="1"/>
</dbReference>
<dbReference type="PANTHER" id="PTHR11076">
    <property type="entry name" value="DNA REPAIR POLYMERASE UMUC / TRANSFERASE FAMILY MEMBER"/>
    <property type="match status" value="1"/>
</dbReference>
<evidence type="ECO:0000259" key="4">
    <source>
        <dbReference type="PROSITE" id="PS50173"/>
    </source>
</evidence>
<evidence type="ECO:0000256" key="2">
    <source>
        <dbReference type="ARBA" id="ARBA00023199"/>
    </source>
</evidence>
<reference evidence="6" key="1">
    <citation type="journal article" date="2019" name="Int. J. Syst. Evol. Microbiol.">
        <title>The Global Catalogue of Microorganisms (GCM) 10K type strain sequencing project: providing services to taxonomists for standard genome sequencing and annotation.</title>
        <authorList>
            <consortium name="The Broad Institute Genomics Platform"/>
            <consortium name="The Broad Institute Genome Sequencing Center for Infectious Disease"/>
            <person name="Wu L."/>
            <person name="Ma J."/>
        </authorList>
    </citation>
    <scope>NUCLEOTIDE SEQUENCE [LARGE SCALE GENOMIC DNA]</scope>
    <source>
        <strain evidence="6">KCTC 22671</strain>
    </source>
</reference>
<dbReference type="PANTHER" id="PTHR11076:SF33">
    <property type="entry name" value="DNA POLYMERASE KAPPA"/>
    <property type="match status" value="1"/>
</dbReference>
<evidence type="ECO:0000313" key="6">
    <source>
        <dbReference type="Proteomes" id="UP001597534"/>
    </source>
</evidence>
<dbReference type="InterPro" id="IPR043502">
    <property type="entry name" value="DNA/RNA_pol_sf"/>
</dbReference>
<keyword evidence="2" id="KW-0741">SOS mutagenesis</keyword>
<evidence type="ECO:0000313" key="5">
    <source>
        <dbReference type="EMBL" id="MFD2891381.1"/>
    </source>
</evidence>
<accession>A0ABW5YJX7</accession>
<comment type="similarity">
    <text evidence="1">Belongs to the DNA polymerase type-Y family.</text>
</comment>
<dbReference type="SUPFAM" id="SSF56672">
    <property type="entry name" value="DNA/RNA polymerases"/>
    <property type="match status" value="1"/>
</dbReference>
<gene>
    <name evidence="5" type="ORF">ACFS5J_05065</name>
</gene>
<protein>
    <submittedName>
        <fullName evidence="5">Y-family DNA polymerase</fullName>
    </submittedName>
</protein>